<dbReference type="STRING" id="488533.SAMN04487960_10759"/>
<dbReference type="AlphaFoldDB" id="A0A1H2ZTI5"/>
<sequence length="105" mass="11273">MTSFEPRLSPPDLPAPSADRKDVLGVSRGALSGAAFAAANGCVEQDLQQLHTLGFQVSQPGPRHWVLTPSGAPTVIHLYGATELARFVETRAQQYTTLYSARHSV</sequence>
<gene>
    <name evidence="2" type="ORF">SAMN04487960_10759</name>
</gene>
<dbReference type="EMBL" id="FNNE01000007">
    <property type="protein sequence ID" value="SDX20617.1"/>
    <property type="molecule type" value="Genomic_DNA"/>
</dbReference>
<keyword evidence="3" id="KW-1185">Reference proteome</keyword>
<evidence type="ECO:0000313" key="2">
    <source>
        <dbReference type="EMBL" id="SDX20617.1"/>
    </source>
</evidence>
<dbReference type="RefSeq" id="WP_091814307.1">
    <property type="nucleotide sequence ID" value="NZ_FNNE01000007.1"/>
</dbReference>
<reference evidence="2 3" key="1">
    <citation type="submission" date="2016-10" db="EMBL/GenBank/DDBJ databases">
        <authorList>
            <person name="de Groot N.N."/>
        </authorList>
    </citation>
    <scope>NUCLEOTIDE SEQUENCE [LARGE SCALE GENOMIC DNA]</scope>
    <source>
        <strain evidence="2 3">CGMCC 1.7059</strain>
    </source>
</reference>
<proteinExistence type="predicted"/>
<dbReference type="Proteomes" id="UP000199675">
    <property type="component" value="Unassembled WGS sequence"/>
</dbReference>
<evidence type="ECO:0000313" key="3">
    <source>
        <dbReference type="Proteomes" id="UP000199675"/>
    </source>
</evidence>
<name>A0A1H2ZTI5_9GAMM</name>
<protein>
    <submittedName>
        <fullName evidence="2">Uncharacterized protein</fullName>
    </submittedName>
</protein>
<feature type="region of interest" description="Disordered" evidence="1">
    <location>
        <begin position="1"/>
        <end position="20"/>
    </location>
</feature>
<evidence type="ECO:0000256" key="1">
    <source>
        <dbReference type="SAM" id="MobiDB-lite"/>
    </source>
</evidence>
<dbReference type="OrthoDB" id="6372240at2"/>
<organism evidence="2 3">
    <name type="scientific">Marinobacter mobilis</name>
    <dbReference type="NCBI Taxonomy" id="488533"/>
    <lineage>
        <taxon>Bacteria</taxon>
        <taxon>Pseudomonadati</taxon>
        <taxon>Pseudomonadota</taxon>
        <taxon>Gammaproteobacteria</taxon>
        <taxon>Pseudomonadales</taxon>
        <taxon>Marinobacteraceae</taxon>
        <taxon>Marinobacter</taxon>
    </lineage>
</organism>
<accession>A0A1H2ZTI5</accession>